<feature type="transmembrane region" description="Helical" evidence="6">
    <location>
        <begin position="250"/>
        <end position="268"/>
    </location>
</feature>
<feature type="transmembrane region" description="Helical" evidence="6">
    <location>
        <begin position="99"/>
        <end position="126"/>
    </location>
</feature>
<sequence length="358" mass="39410">MNKNIITKHYTNNKEILNLENINPVPFIFLLLFTVGMFFSEMSLSFVINEVITRFIRDGILVLSLLLPITAGMGLNFAITVGALSAQIVLILAIDLNFYGITGFIIACFFAVVLSVILGYAIGYILNKVKGKEMITTIIIGFLANGVYQLIFLAGYGTFIKPRNTEIILSRGVGVRNMVDLAPYRNILDNIWKINVGDIIIPVFMLIVVLSFCIISAYLMNTRLGQKIRVTGEDMQKAESLGININSVRINAMIISTVIASIGQMIYLQNIGMLNVYTAHLNSDIFSGAALLAGGATIRKAKVRHAVLGIFLFHSLFIVSPQAGQNIFGNAAMGEYFRSFVAYGTLVIALILNKNKLY</sequence>
<feature type="transmembrane region" description="Helical" evidence="6">
    <location>
        <begin position="306"/>
        <end position="324"/>
    </location>
</feature>
<gene>
    <name evidence="7" type="ordered locus">Dtox_2829</name>
</gene>
<evidence type="ECO:0000256" key="4">
    <source>
        <dbReference type="ARBA" id="ARBA00022989"/>
    </source>
</evidence>
<dbReference type="KEGG" id="dae:Dtox_2829"/>
<dbReference type="Pfam" id="PF02653">
    <property type="entry name" value="BPD_transp_2"/>
    <property type="match status" value="1"/>
</dbReference>
<keyword evidence="2" id="KW-1003">Cell membrane</keyword>
<dbReference type="PANTHER" id="PTHR32196">
    <property type="entry name" value="ABC TRANSPORTER PERMEASE PROTEIN YPHD-RELATED-RELATED"/>
    <property type="match status" value="1"/>
</dbReference>
<feature type="transmembrane region" description="Helical" evidence="6">
    <location>
        <begin position="199"/>
        <end position="219"/>
    </location>
</feature>
<dbReference type="GO" id="GO:0022857">
    <property type="term" value="F:transmembrane transporter activity"/>
    <property type="evidence" value="ECO:0007669"/>
    <property type="project" value="InterPro"/>
</dbReference>
<dbReference type="RefSeq" id="WP_015758287.1">
    <property type="nucleotide sequence ID" value="NC_013216.1"/>
</dbReference>
<keyword evidence="3 6" id="KW-0812">Transmembrane</keyword>
<dbReference type="STRING" id="485916.Dtox_2829"/>
<proteinExistence type="predicted"/>
<keyword evidence="5 6" id="KW-0472">Membrane</keyword>
<feature type="transmembrane region" description="Helical" evidence="6">
    <location>
        <begin position="60"/>
        <end position="93"/>
    </location>
</feature>
<feature type="transmembrane region" description="Helical" evidence="6">
    <location>
        <begin position="27"/>
        <end position="48"/>
    </location>
</feature>
<keyword evidence="8" id="KW-1185">Reference proteome</keyword>
<evidence type="ECO:0000256" key="2">
    <source>
        <dbReference type="ARBA" id="ARBA00022475"/>
    </source>
</evidence>
<feature type="transmembrane region" description="Helical" evidence="6">
    <location>
        <begin position="138"/>
        <end position="159"/>
    </location>
</feature>
<dbReference type="eggNOG" id="COG1172">
    <property type="taxonomic scope" value="Bacteria"/>
</dbReference>
<accession>C8W1X3</accession>
<dbReference type="EMBL" id="CP001720">
    <property type="protein sequence ID" value="ACV63594.1"/>
    <property type="molecule type" value="Genomic_DNA"/>
</dbReference>
<organism evidence="7 8">
    <name type="scientific">Desulfofarcimen acetoxidans (strain ATCC 49208 / DSM 771 / KCTC 5769 / VKM B-1644 / 5575)</name>
    <name type="common">Desulfotomaculum acetoxidans</name>
    <dbReference type="NCBI Taxonomy" id="485916"/>
    <lineage>
        <taxon>Bacteria</taxon>
        <taxon>Bacillati</taxon>
        <taxon>Bacillota</taxon>
        <taxon>Clostridia</taxon>
        <taxon>Eubacteriales</taxon>
        <taxon>Peptococcaceae</taxon>
        <taxon>Desulfofarcimen</taxon>
    </lineage>
</organism>
<dbReference type="AlphaFoldDB" id="C8W1X3"/>
<evidence type="ECO:0000256" key="5">
    <source>
        <dbReference type="ARBA" id="ARBA00023136"/>
    </source>
</evidence>
<dbReference type="InterPro" id="IPR001851">
    <property type="entry name" value="ABC_transp_permease"/>
</dbReference>
<comment type="subcellular location">
    <subcellularLocation>
        <location evidence="1">Cell membrane</location>
        <topology evidence="1">Multi-pass membrane protein</topology>
    </subcellularLocation>
</comment>
<evidence type="ECO:0000313" key="7">
    <source>
        <dbReference type="EMBL" id="ACV63594.1"/>
    </source>
</evidence>
<name>C8W1X3_DESAS</name>
<feature type="transmembrane region" description="Helical" evidence="6">
    <location>
        <begin position="274"/>
        <end position="294"/>
    </location>
</feature>
<evidence type="ECO:0000256" key="6">
    <source>
        <dbReference type="SAM" id="Phobius"/>
    </source>
</evidence>
<keyword evidence="4 6" id="KW-1133">Transmembrane helix</keyword>
<reference evidence="7 8" key="1">
    <citation type="journal article" date="2009" name="Stand. Genomic Sci.">
        <title>Complete genome sequence of Desulfotomaculum acetoxidans type strain (5575).</title>
        <authorList>
            <person name="Spring S."/>
            <person name="Lapidus A."/>
            <person name="Schroder M."/>
            <person name="Gleim D."/>
            <person name="Sims D."/>
            <person name="Meincke L."/>
            <person name="Glavina Del Rio T."/>
            <person name="Tice H."/>
            <person name="Copeland A."/>
            <person name="Cheng J.F."/>
            <person name="Lucas S."/>
            <person name="Chen F."/>
            <person name="Nolan M."/>
            <person name="Bruce D."/>
            <person name="Goodwin L."/>
            <person name="Pitluck S."/>
            <person name="Ivanova N."/>
            <person name="Mavromatis K."/>
            <person name="Mikhailova N."/>
            <person name="Pati A."/>
            <person name="Chen A."/>
            <person name="Palaniappan K."/>
            <person name="Land M."/>
            <person name="Hauser L."/>
            <person name="Chang Y.J."/>
            <person name="Jeffries C.D."/>
            <person name="Chain P."/>
            <person name="Saunders E."/>
            <person name="Brettin T."/>
            <person name="Detter J.C."/>
            <person name="Goker M."/>
            <person name="Bristow J."/>
            <person name="Eisen J.A."/>
            <person name="Markowitz V."/>
            <person name="Hugenholtz P."/>
            <person name="Kyrpides N.C."/>
            <person name="Klenk H.P."/>
            <person name="Han C."/>
        </authorList>
    </citation>
    <scope>NUCLEOTIDE SEQUENCE [LARGE SCALE GENOMIC DNA]</scope>
    <source>
        <strain evidence="8">ATCC 49208 / DSM 771 / VKM B-1644</strain>
    </source>
</reference>
<evidence type="ECO:0000256" key="1">
    <source>
        <dbReference type="ARBA" id="ARBA00004651"/>
    </source>
</evidence>
<dbReference type="Proteomes" id="UP000002217">
    <property type="component" value="Chromosome"/>
</dbReference>
<evidence type="ECO:0000313" key="8">
    <source>
        <dbReference type="Proteomes" id="UP000002217"/>
    </source>
</evidence>
<dbReference type="PANTHER" id="PTHR32196:SF15">
    <property type="entry name" value="SUGAR ABC TRANSPORTER PERMEASE PROTEIN"/>
    <property type="match status" value="1"/>
</dbReference>
<evidence type="ECO:0000256" key="3">
    <source>
        <dbReference type="ARBA" id="ARBA00022692"/>
    </source>
</evidence>
<protein>
    <submittedName>
        <fullName evidence="7">Inner-membrane translocator</fullName>
    </submittedName>
</protein>
<dbReference type="GO" id="GO:0005886">
    <property type="term" value="C:plasma membrane"/>
    <property type="evidence" value="ECO:0007669"/>
    <property type="project" value="UniProtKB-SubCell"/>
</dbReference>
<dbReference type="HOGENOM" id="CLU_042763_1_0_9"/>
<feature type="transmembrane region" description="Helical" evidence="6">
    <location>
        <begin position="336"/>
        <end position="353"/>
    </location>
</feature>